<reference evidence="3" key="1">
    <citation type="submission" date="2017-12" db="EMBL/GenBank/DDBJ databases">
        <authorList>
            <person name="Diaz M."/>
        </authorList>
    </citation>
    <scope>NUCLEOTIDE SEQUENCE [LARGE SCALE GENOMIC DNA]</scope>
    <source>
        <strain evidence="3">FI11154</strain>
    </source>
</reference>
<accession>A0A2P9HG73</accession>
<dbReference type="EMBL" id="OOFM01000004">
    <property type="protein sequence ID" value="SPL63069.1"/>
    <property type="molecule type" value="Genomic_DNA"/>
</dbReference>
<organism evidence="2 3">
    <name type="scientific">Ochrobactrum soli</name>
    <dbReference type="NCBI Taxonomy" id="2448455"/>
    <lineage>
        <taxon>Bacteria</taxon>
        <taxon>Pseudomonadati</taxon>
        <taxon>Pseudomonadota</taxon>
        <taxon>Alphaproteobacteria</taxon>
        <taxon>Hyphomicrobiales</taxon>
        <taxon>Brucellaceae</taxon>
        <taxon>Brucella/Ochrobactrum group</taxon>
        <taxon>Ochrobactrum</taxon>
    </lineage>
</organism>
<dbReference type="RefSeq" id="WP_109367067.1">
    <property type="nucleotide sequence ID" value="NZ_OOFM01000004.1"/>
</dbReference>
<feature type="region of interest" description="Disordered" evidence="1">
    <location>
        <begin position="1"/>
        <end position="24"/>
    </location>
</feature>
<feature type="region of interest" description="Disordered" evidence="1">
    <location>
        <begin position="136"/>
        <end position="185"/>
    </location>
</feature>
<evidence type="ECO:0000256" key="1">
    <source>
        <dbReference type="SAM" id="MobiDB-lite"/>
    </source>
</evidence>
<dbReference type="AlphaFoldDB" id="A0A2P9HG73"/>
<evidence type="ECO:0000313" key="2">
    <source>
        <dbReference type="EMBL" id="SPL63069.1"/>
    </source>
</evidence>
<evidence type="ECO:0008006" key="4">
    <source>
        <dbReference type="Google" id="ProtNLM"/>
    </source>
</evidence>
<gene>
    <name evidence="2" type="ORF">OHAE_3001</name>
</gene>
<evidence type="ECO:0000313" key="3">
    <source>
        <dbReference type="Proteomes" id="UP000246073"/>
    </source>
</evidence>
<proteinExistence type="predicted"/>
<sequence>MARLGSTFDATKHDTTQSDYSELPNGDYELEIEASEVAATKDGTGTILKTTMVVIRPEEYAKRKLFNNYNLENKSTQAQEIGQRQFASLCRAIGVSEVEDSEELHFKAFTAKIGLGKPSKDGQYPARAEIKKYYFPDEGNVPQPSIDANQPVAQVRPANDNRPAAANSNKPAPAAAAASKKRPWG</sequence>
<dbReference type="Pfam" id="PF05037">
    <property type="entry name" value="DUF669"/>
    <property type="match status" value="1"/>
</dbReference>
<dbReference type="InterPro" id="IPR007731">
    <property type="entry name" value="DUF669"/>
</dbReference>
<dbReference type="Proteomes" id="UP000246073">
    <property type="component" value="Unassembled WGS sequence"/>
</dbReference>
<feature type="compositionally biased region" description="Low complexity" evidence="1">
    <location>
        <begin position="156"/>
        <end position="178"/>
    </location>
</feature>
<feature type="compositionally biased region" description="Polar residues" evidence="1">
    <location>
        <begin position="142"/>
        <end position="152"/>
    </location>
</feature>
<protein>
    <recommendedName>
        <fullName evidence="4">DUF669 domain-containing protein</fullName>
    </recommendedName>
</protein>
<name>A0A2P9HG73_9HYPH</name>